<reference evidence="2" key="1">
    <citation type="journal article" date="2020" name="Stud. Mycol.">
        <title>101 Dothideomycetes genomes: a test case for predicting lifestyles and emergence of pathogens.</title>
        <authorList>
            <person name="Haridas S."/>
            <person name="Albert R."/>
            <person name="Binder M."/>
            <person name="Bloem J."/>
            <person name="Labutti K."/>
            <person name="Salamov A."/>
            <person name="Andreopoulos B."/>
            <person name="Baker S."/>
            <person name="Barry K."/>
            <person name="Bills G."/>
            <person name="Bluhm B."/>
            <person name="Cannon C."/>
            <person name="Castanera R."/>
            <person name="Culley D."/>
            <person name="Daum C."/>
            <person name="Ezra D."/>
            <person name="Gonzalez J."/>
            <person name="Henrissat B."/>
            <person name="Kuo A."/>
            <person name="Liang C."/>
            <person name="Lipzen A."/>
            <person name="Lutzoni F."/>
            <person name="Magnuson J."/>
            <person name="Mondo S."/>
            <person name="Nolan M."/>
            <person name="Ohm R."/>
            <person name="Pangilinan J."/>
            <person name="Park H.-J."/>
            <person name="Ramirez L."/>
            <person name="Alfaro M."/>
            <person name="Sun H."/>
            <person name="Tritt A."/>
            <person name="Yoshinaga Y."/>
            <person name="Zwiers L.-H."/>
            <person name="Turgeon B."/>
            <person name="Goodwin S."/>
            <person name="Spatafora J."/>
            <person name="Crous P."/>
            <person name="Grigoriev I."/>
        </authorList>
    </citation>
    <scope>NUCLEOTIDE SEQUENCE</scope>
    <source>
        <strain evidence="2">CBS 122367</strain>
    </source>
</reference>
<evidence type="ECO:0000313" key="2">
    <source>
        <dbReference type="EMBL" id="KAF2686113.1"/>
    </source>
</evidence>
<accession>A0A6G1J7E6</accession>
<feature type="region of interest" description="Disordered" evidence="1">
    <location>
        <begin position="169"/>
        <end position="291"/>
    </location>
</feature>
<keyword evidence="3" id="KW-1185">Reference proteome</keyword>
<gene>
    <name evidence="2" type="ORF">K458DRAFT_208594</name>
</gene>
<protein>
    <submittedName>
        <fullName evidence="2">Uncharacterized protein</fullName>
    </submittedName>
</protein>
<name>A0A6G1J7E6_9PLEO</name>
<dbReference type="Proteomes" id="UP000799291">
    <property type="component" value="Unassembled WGS sequence"/>
</dbReference>
<proteinExistence type="predicted"/>
<dbReference type="EMBL" id="MU005577">
    <property type="protein sequence ID" value="KAF2686113.1"/>
    <property type="molecule type" value="Genomic_DNA"/>
</dbReference>
<sequence length="291" mass="30819">MSRYLEASPGESDTTAAEPFGHSRSLGQYWTAHPWEKVIDEVTRGSVGNHRCATGVRPAATTILGSVMTQRKLQLNESGRDKVGAVGRRAPLLRCSSRTRCGASAQHAGRPRWEPKATTGGTYSQTAPHAAGTCSHIGNNIHTAPFPQSVPRVPSGFYSDRHRTNLVSRPRLLTEIGGRDRGETAASDWPSPNIAGRASSSVSPIATSSALSLSRPPLRRRRQLSVSSAAQPGPATASPPTPSRAPDDRRSATAHASPRPLHERTAGGINKEGPAPPHTLGAPNCPSVRVL</sequence>
<evidence type="ECO:0000256" key="1">
    <source>
        <dbReference type="SAM" id="MobiDB-lite"/>
    </source>
</evidence>
<feature type="compositionally biased region" description="Low complexity" evidence="1">
    <location>
        <begin position="198"/>
        <end position="216"/>
    </location>
</feature>
<organism evidence="2 3">
    <name type="scientific">Lentithecium fluviatile CBS 122367</name>
    <dbReference type="NCBI Taxonomy" id="1168545"/>
    <lineage>
        <taxon>Eukaryota</taxon>
        <taxon>Fungi</taxon>
        <taxon>Dikarya</taxon>
        <taxon>Ascomycota</taxon>
        <taxon>Pezizomycotina</taxon>
        <taxon>Dothideomycetes</taxon>
        <taxon>Pleosporomycetidae</taxon>
        <taxon>Pleosporales</taxon>
        <taxon>Massarineae</taxon>
        <taxon>Lentitheciaceae</taxon>
        <taxon>Lentithecium</taxon>
    </lineage>
</organism>
<feature type="region of interest" description="Disordered" evidence="1">
    <location>
        <begin position="1"/>
        <end position="21"/>
    </location>
</feature>
<feature type="region of interest" description="Disordered" evidence="1">
    <location>
        <begin position="103"/>
        <end position="129"/>
    </location>
</feature>
<evidence type="ECO:0000313" key="3">
    <source>
        <dbReference type="Proteomes" id="UP000799291"/>
    </source>
</evidence>
<feature type="compositionally biased region" description="Low complexity" evidence="1">
    <location>
        <begin position="224"/>
        <end position="236"/>
    </location>
</feature>
<dbReference type="AlphaFoldDB" id="A0A6G1J7E6"/>